<organism evidence="1 2">
    <name type="scientific">Roseococcus suduntuyensis</name>
    <dbReference type="NCBI Taxonomy" id="455361"/>
    <lineage>
        <taxon>Bacteria</taxon>
        <taxon>Pseudomonadati</taxon>
        <taxon>Pseudomonadota</taxon>
        <taxon>Alphaproteobacteria</taxon>
        <taxon>Acetobacterales</taxon>
        <taxon>Roseomonadaceae</taxon>
        <taxon>Roseococcus</taxon>
    </lineage>
</organism>
<accession>A0A840AEE2</accession>
<gene>
    <name evidence="1" type="ORF">GGQ83_002253</name>
</gene>
<sequence>MAELHPPLSPEEFALVMRQVGLDLPPAEAEALRLAHPHLRVLLDRLRAPSNPMAAEPAYTFALPVARA</sequence>
<name>A0A840AEE2_9PROT</name>
<proteinExistence type="predicted"/>
<dbReference type="EMBL" id="JACIDJ010000003">
    <property type="protein sequence ID" value="MBB3898810.1"/>
    <property type="molecule type" value="Genomic_DNA"/>
</dbReference>
<keyword evidence="2" id="KW-1185">Reference proteome</keyword>
<evidence type="ECO:0000313" key="1">
    <source>
        <dbReference type="EMBL" id="MBB3898810.1"/>
    </source>
</evidence>
<comment type="caution">
    <text evidence="1">The sequence shown here is derived from an EMBL/GenBank/DDBJ whole genome shotgun (WGS) entry which is preliminary data.</text>
</comment>
<dbReference type="RefSeq" id="WP_184383966.1">
    <property type="nucleotide sequence ID" value="NZ_JACIDJ010000003.1"/>
</dbReference>
<evidence type="ECO:0000313" key="2">
    <source>
        <dbReference type="Proteomes" id="UP000553193"/>
    </source>
</evidence>
<dbReference type="AlphaFoldDB" id="A0A840AEE2"/>
<protein>
    <submittedName>
        <fullName evidence="1">Uncharacterized protein</fullName>
    </submittedName>
</protein>
<reference evidence="1 2" key="1">
    <citation type="submission" date="2020-08" db="EMBL/GenBank/DDBJ databases">
        <title>Genomic Encyclopedia of Type Strains, Phase IV (KMG-IV): sequencing the most valuable type-strain genomes for metagenomic binning, comparative biology and taxonomic classification.</title>
        <authorList>
            <person name="Goeker M."/>
        </authorList>
    </citation>
    <scope>NUCLEOTIDE SEQUENCE [LARGE SCALE GENOMIC DNA]</scope>
    <source>
        <strain evidence="1 2">DSM 19979</strain>
    </source>
</reference>
<dbReference type="Proteomes" id="UP000553193">
    <property type="component" value="Unassembled WGS sequence"/>
</dbReference>